<dbReference type="SUPFAM" id="SSF51338">
    <property type="entry name" value="Composite domain of metallo-dependent hydrolases"/>
    <property type="match status" value="1"/>
</dbReference>
<feature type="non-terminal residue" evidence="1">
    <location>
        <position position="100"/>
    </location>
</feature>
<accession>X0XD56</accession>
<gene>
    <name evidence="1" type="ORF">S01H1_64204</name>
</gene>
<dbReference type="Gene3D" id="3.20.20.140">
    <property type="entry name" value="Metal-dependent hydrolases"/>
    <property type="match status" value="1"/>
</dbReference>
<reference evidence="1" key="1">
    <citation type="journal article" date="2014" name="Front. Microbiol.">
        <title>High frequency of phylogenetically diverse reductive dehalogenase-homologous genes in deep subseafloor sedimentary metagenomes.</title>
        <authorList>
            <person name="Kawai M."/>
            <person name="Futagami T."/>
            <person name="Toyoda A."/>
            <person name="Takaki Y."/>
            <person name="Nishi S."/>
            <person name="Hori S."/>
            <person name="Arai W."/>
            <person name="Tsubouchi T."/>
            <person name="Morono Y."/>
            <person name="Uchiyama I."/>
            <person name="Ito T."/>
            <person name="Fujiyama A."/>
            <person name="Inagaki F."/>
            <person name="Takami H."/>
        </authorList>
    </citation>
    <scope>NUCLEOTIDE SEQUENCE</scope>
    <source>
        <strain evidence="1">Expedition CK06-06</strain>
    </source>
</reference>
<dbReference type="GO" id="GO:0016810">
    <property type="term" value="F:hydrolase activity, acting on carbon-nitrogen (but not peptide) bonds"/>
    <property type="evidence" value="ECO:0007669"/>
    <property type="project" value="InterPro"/>
</dbReference>
<name>X0XD56_9ZZZZ</name>
<dbReference type="AlphaFoldDB" id="X0XD56"/>
<dbReference type="InterPro" id="IPR051781">
    <property type="entry name" value="Metallo-dep_Hydrolase"/>
</dbReference>
<dbReference type="PANTHER" id="PTHR43135">
    <property type="entry name" value="ALPHA-D-RIBOSE 1-METHYLPHOSPHONATE 5-TRIPHOSPHATE DIPHOSPHATASE"/>
    <property type="match status" value="1"/>
</dbReference>
<dbReference type="Gene3D" id="2.30.40.10">
    <property type="entry name" value="Urease, subunit C, domain 1"/>
    <property type="match status" value="1"/>
</dbReference>
<comment type="caution">
    <text evidence="1">The sequence shown here is derived from an EMBL/GenBank/DDBJ whole genome shotgun (WGS) entry which is preliminary data.</text>
</comment>
<dbReference type="InterPro" id="IPR011059">
    <property type="entry name" value="Metal-dep_hydrolase_composite"/>
</dbReference>
<dbReference type="PANTHER" id="PTHR43135:SF3">
    <property type="entry name" value="ALPHA-D-RIBOSE 1-METHYLPHOSPHONATE 5-TRIPHOSPHATE DIPHOSPHATASE"/>
    <property type="match status" value="1"/>
</dbReference>
<organism evidence="1">
    <name type="scientific">marine sediment metagenome</name>
    <dbReference type="NCBI Taxonomy" id="412755"/>
    <lineage>
        <taxon>unclassified sequences</taxon>
        <taxon>metagenomes</taxon>
        <taxon>ecological metagenomes</taxon>
    </lineage>
</organism>
<protein>
    <recommendedName>
        <fullName evidence="2">Amidohydrolase 3 domain-containing protein</fullName>
    </recommendedName>
</protein>
<sequence length="100" mass="10947">MCGLSTDEKTPVALIGATLIDGTGRPALRDSTITFDGNRIKKVGTRDEIKVPEKATVIDLTGKTITPGFIDSHYHHFIYSTSPRFIDLSETKSLQEALNI</sequence>
<dbReference type="EMBL" id="BARS01042306">
    <property type="protein sequence ID" value="GAG41010.1"/>
    <property type="molecule type" value="Genomic_DNA"/>
</dbReference>
<proteinExistence type="predicted"/>
<evidence type="ECO:0000313" key="1">
    <source>
        <dbReference type="EMBL" id="GAG41010.1"/>
    </source>
</evidence>
<evidence type="ECO:0008006" key="2">
    <source>
        <dbReference type="Google" id="ProtNLM"/>
    </source>
</evidence>